<feature type="region of interest" description="Disordered" evidence="1">
    <location>
        <begin position="252"/>
        <end position="272"/>
    </location>
</feature>
<feature type="compositionally biased region" description="Acidic residues" evidence="1">
    <location>
        <begin position="109"/>
        <end position="124"/>
    </location>
</feature>
<keyword evidence="3" id="KW-1185">Reference proteome</keyword>
<feature type="compositionally biased region" description="Basic and acidic residues" evidence="1">
    <location>
        <begin position="213"/>
        <end position="226"/>
    </location>
</feature>
<evidence type="ECO:0000256" key="1">
    <source>
        <dbReference type="SAM" id="MobiDB-lite"/>
    </source>
</evidence>
<reference evidence="2" key="1">
    <citation type="journal article" date="2020" name="Stud. Mycol.">
        <title>101 Dothideomycetes genomes: a test case for predicting lifestyles and emergence of pathogens.</title>
        <authorList>
            <person name="Haridas S."/>
            <person name="Albert R."/>
            <person name="Binder M."/>
            <person name="Bloem J."/>
            <person name="Labutti K."/>
            <person name="Salamov A."/>
            <person name="Andreopoulos B."/>
            <person name="Baker S."/>
            <person name="Barry K."/>
            <person name="Bills G."/>
            <person name="Bluhm B."/>
            <person name="Cannon C."/>
            <person name="Castanera R."/>
            <person name="Culley D."/>
            <person name="Daum C."/>
            <person name="Ezra D."/>
            <person name="Gonzalez J."/>
            <person name="Henrissat B."/>
            <person name="Kuo A."/>
            <person name="Liang C."/>
            <person name="Lipzen A."/>
            <person name="Lutzoni F."/>
            <person name="Magnuson J."/>
            <person name="Mondo S."/>
            <person name="Nolan M."/>
            <person name="Ohm R."/>
            <person name="Pangilinan J."/>
            <person name="Park H.-J."/>
            <person name="Ramirez L."/>
            <person name="Alfaro M."/>
            <person name="Sun H."/>
            <person name="Tritt A."/>
            <person name="Yoshinaga Y."/>
            <person name="Zwiers L.-H."/>
            <person name="Turgeon B."/>
            <person name="Goodwin S."/>
            <person name="Spatafora J."/>
            <person name="Crous P."/>
            <person name="Grigoriev I."/>
        </authorList>
    </citation>
    <scope>NUCLEOTIDE SEQUENCE</scope>
    <source>
        <strain evidence="2">CBS 101060</strain>
    </source>
</reference>
<evidence type="ECO:0000313" key="3">
    <source>
        <dbReference type="Proteomes" id="UP000799429"/>
    </source>
</evidence>
<feature type="region of interest" description="Disordered" evidence="1">
    <location>
        <begin position="90"/>
        <end position="130"/>
    </location>
</feature>
<feature type="region of interest" description="Disordered" evidence="1">
    <location>
        <begin position="42"/>
        <end position="61"/>
    </location>
</feature>
<comment type="caution">
    <text evidence="2">The sequence shown here is derived from an EMBL/GenBank/DDBJ whole genome shotgun (WGS) entry which is preliminary data.</text>
</comment>
<dbReference type="EMBL" id="MU006104">
    <property type="protein sequence ID" value="KAF2836203.1"/>
    <property type="molecule type" value="Genomic_DNA"/>
</dbReference>
<feature type="compositionally biased region" description="Polar residues" evidence="1">
    <location>
        <begin position="90"/>
        <end position="101"/>
    </location>
</feature>
<proteinExistence type="predicted"/>
<dbReference type="AlphaFoldDB" id="A0A9P4VM27"/>
<dbReference type="OrthoDB" id="5395975at2759"/>
<feature type="compositionally biased region" description="Basic and acidic residues" evidence="1">
    <location>
        <begin position="315"/>
        <end position="330"/>
    </location>
</feature>
<evidence type="ECO:0000313" key="2">
    <source>
        <dbReference type="EMBL" id="KAF2836203.1"/>
    </source>
</evidence>
<name>A0A9P4VM27_9PEZI</name>
<protein>
    <submittedName>
        <fullName evidence="2">Uncharacterized protein</fullName>
    </submittedName>
</protein>
<feature type="compositionally biased region" description="Polar residues" evidence="1">
    <location>
        <begin position="365"/>
        <end position="385"/>
    </location>
</feature>
<dbReference type="Proteomes" id="UP000799429">
    <property type="component" value="Unassembled WGS sequence"/>
</dbReference>
<feature type="region of interest" description="Disordered" evidence="1">
    <location>
        <begin position="199"/>
        <end position="232"/>
    </location>
</feature>
<feature type="region of interest" description="Disordered" evidence="1">
    <location>
        <begin position="301"/>
        <end position="385"/>
    </location>
</feature>
<accession>A0A9P4VM27</accession>
<gene>
    <name evidence="2" type="ORF">M501DRAFT_996913</name>
</gene>
<sequence length="625" mass="70418">MELRVHISASSSRNDDERYRAQAIAYLNFESINIIPLTTGAQGCNDESNRASEIETREEHNSTIANLEPDDNASFDRSFLPAETQCSSFAGAITSTPQIRNQDPRDQESKEEEFDDTEEDDSDDDIPRGSQSSLEKFEEIQKHWRNKQSLVPPRTPYNGQTKGISSFKIDTPDYIDDTQLAAAFLESQIPRFTIYEDDFDSSFSTEPSPKRVRLSDEHFPENEHKPSPQLVSIAKPITPIRKFRSKSSSVFVKQTSERNAKKASSGSVDDSEQLAIKTSQPFISTSSTDWDVTELVVENPSQEIRGPVASPIDQNAEKKQYTSDAKHAPTADEPEEDYLPSSNPSKRLNTKPAPSVDQSSERYLPSSSPVKSSCNGEGSVGISSDDTESLSVNVRYLDVRLPIGSEVSFKSSSSVDPFTAQPSIPVVEVPNHATLDFWSTLVTLPSATARIEVDSREVDVDGKPFRVSVIDFSLLPINICGPAPETSLEPMPTKHQVPSRFRDVMAASSVVQNYRIRRRIRDVHPWERCYWQVDTADWPKEKQLEFWDYIYMELKTQDVGWGLEACRIPPENDSKRGLGIVWLHCWGDMAMPVWLWLFVGGYRNFKRSCTELISARDMNVVIFMD</sequence>
<organism evidence="2 3">
    <name type="scientific">Patellaria atrata CBS 101060</name>
    <dbReference type="NCBI Taxonomy" id="1346257"/>
    <lineage>
        <taxon>Eukaryota</taxon>
        <taxon>Fungi</taxon>
        <taxon>Dikarya</taxon>
        <taxon>Ascomycota</taxon>
        <taxon>Pezizomycotina</taxon>
        <taxon>Dothideomycetes</taxon>
        <taxon>Dothideomycetes incertae sedis</taxon>
        <taxon>Patellariales</taxon>
        <taxon>Patellariaceae</taxon>
        <taxon>Patellaria</taxon>
    </lineage>
</organism>
<feature type="region of interest" description="Disordered" evidence="1">
    <location>
        <begin position="143"/>
        <end position="167"/>
    </location>
</feature>
<feature type="compositionally biased region" description="Basic and acidic residues" evidence="1">
    <location>
        <begin position="47"/>
        <end position="61"/>
    </location>
</feature>